<protein>
    <submittedName>
        <fullName evidence="6">Transcriptional regulator, LysR family</fullName>
    </submittedName>
</protein>
<evidence type="ECO:0000256" key="1">
    <source>
        <dbReference type="ARBA" id="ARBA00009437"/>
    </source>
</evidence>
<dbReference type="FunFam" id="3.40.190.290:FF:000001">
    <property type="entry name" value="Transcriptional regulator, LysR family"/>
    <property type="match status" value="1"/>
</dbReference>
<dbReference type="FunFam" id="1.10.10.10:FF:000001">
    <property type="entry name" value="LysR family transcriptional regulator"/>
    <property type="match status" value="1"/>
</dbReference>
<dbReference type="PANTHER" id="PTHR30537:SF72">
    <property type="entry name" value="LYSR FAMILY TRANSCRIPTIONAL REGULATOR"/>
    <property type="match status" value="1"/>
</dbReference>
<dbReference type="SUPFAM" id="SSF53850">
    <property type="entry name" value="Periplasmic binding protein-like II"/>
    <property type="match status" value="1"/>
</dbReference>
<evidence type="ECO:0000313" key="7">
    <source>
        <dbReference type="Proteomes" id="UP000242849"/>
    </source>
</evidence>
<feature type="domain" description="HTH lysR-type" evidence="5">
    <location>
        <begin position="1"/>
        <end position="59"/>
    </location>
</feature>
<keyword evidence="2" id="KW-0805">Transcription regulation</keyword>
<accession>A0A1H4NP45</accession>
<evidence type="ECO:0000259" key="5">
    <source>
        <dbReference type="PROSITE" id="PS50931"/>
    </source>
</evidence>
<dbReference type="Pfam" id="PF00126">
    <property type="entry name" value="HTH_1"/>
    <property type="match status" value="1"/>
</dbReference>
<dbReference type="RefSeq" id="WP_090375391.1">
    <property type="nucleotide sequence ID" value="NZ_CP156749.1"/>
</dbReference>
<evidence type="ECO:0000256" key="2">
    <source>
        <dbReference type="ARBA" id="ARBA00023015"/>
    </source>
</evidence>
<dbReference type="PROSITE" id="PS50931">
    <property type="entry name" value="HTH_LYSR"/>
    <property type="match status" value="1"/>
</dbReference>
<comment type="similarity">
    <text evidence="1">Belongs to the LysR transcriptional regulatory family.</text>
</comment>
<sequence>MNTLELLRTFVRVSELASFTQAADSLGLPRSSVSQQVQSLEALLGTRLLHRTTRKVQPTQDGLALYERSKDMLANMEELESLFRQDGAQLSGRLRIDMPTGLARRLVAPRLGEFTAQHPGIELEISSSDRRVDLVREGFDCVLRIGVVNEPNLIVRPLGQLSMVNCASSAYLARYGTPQSLDDLAEHRLIHYVPVLGSRSSGFEYLADGALQQLPMAGNVTVNNVDAYEGACLGGLGIIQAPLLGVSELLASGQLHSLLPDYLPPPMPISLLYAQRRHQPQRVRVFMQWLEALLSEHTGA</sequence>
<dbReference type="EMBL" id="FNSC01000001">
    <property type="protein sequence ID" value="SEB97046.1"/>
    <property type="molecule type" value="Genomic_DNA"/>
</dbReference>
<evidence type="ECO:0000313" key="6">
    <source>
        <dbReference type="EMBL" id="SEB97046.1"/>
    </source>
</evidence>
<dbReference type="Pfam" id="PF03466">
    <property type="entry name" value="LysR_substrate"/>
    <property type="match status" value="1"/>
</dbReference>
<dbReference type="InterPro" id="IPR036390">
    <property type="entry name" value="WH_DNA-bd_sf"/>
</dbReference>
<dbReference type="SUPFAM" id="SSF46785">
    <property type="entry name" value="Winged helix' DNA-binding domain"/>
    <property type="match status" value="1"/>
</dbReference>
<gene>
    <name evidence="6" type="ORF">SAMN05421553_0108</name>
</gene>
<organism evidence="6 7">
    <name type="scientific">Pseudomonas anguilliseptica</name>
    <dbReference type="NCBI Taxonomy" id="53406"/>
    <lineage>
        <taxon>Bacteria</taxon>
        <taxon>Pseudomonadati</taxon>
        <taxon>Pseudomonadota</taxon>
        <taxon>Gammaproteobacteria</taxon>
        <taxon>Pseudomonadales</taxon>
        <taxon>Pseudomonadaceae</taxon>
        <taxon>Pseudomonas</taxon>
    </lineage>
</organism>
<dbReference type="GO" id="GO:0043565">
    <property type="term" value="F:sequence-specific DNA binding"/>
    <property type="evidence" value="ECO:0007669"/>
    <property type="project" value="TreeGrafter"/>
</dbReference>
<evidence type="ECO:0000256" key="4">
    <source>
        <dbReference type="ARBA" id="ARBA00023163"/>
    </source>
</evidence>
<dbReference type="CDD" id="cd08472">
    <property type="entry name" value="PBP2_CrgA_like_3"/>
    <property type="match status" value="1"/>
</dbReference>
<dbReference type="Gene3D" id="1.10.10.10">
    <property type="entry name" value="Winged helix-like DNA-binding domain superfamily/Winged helix DNA-binding domain"/>
    <property type="match status" value="1"/>
</dbReference>
<reference evidence="7" key="1">
    <citation type="submission" date="2016-10" db="EMBL/GenBank/DDBJ databases">
        <authorList>
            <person name="Varghese N."/>
            <person name="Submissions S."/>
        </authorList>
    </citation>
    <scope>NUCLEOTIDE SEQUENCE [LARGE SCALE GENOMIC DNA]</scope>
    <source>
        <strain evidence="7">DSM 12111</strain>
    </source>
</reference>
<keyword evidence="3" id="KW-0238">DNA-binding</keyword>
<dbReference type="InterPro" id="IPR036388">
    <property type="entry name" value="WH-like_DNA-bd_sf"/>
</dbReference>
<keyword evidence="4" id="KW-0804">Transcription</keyword>
<dbReference type="Gene3D" id="3.40.190.290">
    <property type="match status" value="1"/>
</dbReference>
<dbReference type="AlphaFoldDB" id="A0A1H4NP45"/>
<dbReference type="InterPro" id="IPR005119">
    <property type="entry name" value="LysR_subst-bd"/>
</dbReference>
<evidence type="ECO:0000256" key="3">
    <source>
        <dbReference type="ARBA" id="ARBA00023125"/>
    </source>
</evidence>
<dbReference type="STRING" id="53406.SAMN05421553_0108"/>
<dbReference type="InterPro" id="IPR000847">
    <property type="entry name" value="LysR_HTH_N"/>
</dbReference>
<dbReference type="Proteomes" id="UP000242849">
    <property type="component" value="Unassembled WGS sequence"/>
</dbReference>
<dbReference type="GO" id="GO:0003700">
    <property type="term" value="F:DNA-binding transcription factor activity"/>
    <property type="evidence" value="ECO:0007669"/>
    <property type="project" value="InterPro"/>
</dbReference>
<dbReference type="InterPro" id="IPR058163">
    <property type="entry name" value="LysR-type_TF_proteobact-type"/>
</dbReference>
<dbReference type="OrthoDB" id="9786526at2"/>
<name>A0A1H4NP45_PSEAG</name>
<dbReference type="GO" id="GO:0006351">
    <property type="term" value="P:DNA-templated transcription"/>
    <property type="evidence" value="ECO:0007669"/>
    <property type="project" value="TreeGrafter"/>
</dbReference>
<proteinExistence type="inferred from homology"/>
<keyword evidence="7" id="KW-1185">Reference proteome</keyword>
<dbReference type="PANTHER" id="PTHR30537">
    <property type="entry name" value="HTH-TYPE TRANSCRIPTIONAL REGULATOR"/>
    <property type="match status" value="1"/>
</dbReference>